<dbReference type="GO" id="GO:0140662">
    <property type="term" value="F:ATP-dependent protein folding chaperone"/>
    <property type="evidence" value="ECO:0007669"/>
    <property type="project" value="InterPro"/>
</dbReference>
<evidence type="ECO:0000313" key="7">
    <source>
        <dbReference type="WBParaSite" id="HPBE_0000200401-mRNA-1"/>
    </source>
</evidence>
<name>A0A183F762_HELPZ</name>
<dbReference type="Gene3D" id="1.10.560.10">
    <property type="entry name" value="GroEL-like equatorial domain"/>
    <property type="match status" value="1"/>
</dbReference>
<dbReference type="InterPro" id="IPR002423">
    <property type="entry name" value="Cpn60/GroEL/TCP-1"/>
</dbReference>
<dbReference type="InterPro" id="IPR027409">
    <property type="entry name" value="GroEL-like_apical_dom_sf"/>
</dbReference>
<organism evidence="6 7">
    <name type="scientific">Heligmosomoides polygyrus</name>
    <name type="common">Parasitic roundworm</name>
    <dbReference type="NCBI Taxonomy" id="6339"/>
    <lineage>
        <taxon>Eukaryota</taxon>
        <taxon>Metazoa</taxon>
        <taxon>Ecdysozoa</taxon>
        <taxon>Nematoda</taxon>
        <taxon>Chromadorea</taxon>
        <taxon>Rhabditida</taxon>
        <taxon>Rhabditina</taxon>
        <taxon>Rhabditomorpha</taxon>
        <taxon>Strongyloidea</taxon>
        <taxon>Heligmosomidae</taxon>
        <taxon>Heligmosomoides</taxon>
    </lineage>
</organism>
<dbReference type="InterPro" id="IPR017998">
    <property type="entry name" value="Chaperone_TCP-1"/>
</dbReference>
<dbReference type="SUPFAM" id="SSF52029">
    <property type="entry name" value="GroEL apical domain-like"/>
    <property type="match status" value="1"/>
</dbReference>
<sequence>LVSSLATLEGDEAFEASLLGHAEEVAQERISDDELIFIRGPKARTASSIVLRGANDVMLDEMERSVHDALSVVRRVLESRRLVVGGGAVETALNVWLEAFATTLINVFLPEVAALQSSREQLAVAEFAQALLVIPKTLSANAAKDSTELVAKLRAFHHKAQTNVQLQHLKWAGLDLEEGDIRDNRVAGVIEPLMSKVCCASNKGGI</sequence>
<accession>A0A183F762</accession>
<dbReference type="InterPro" id="IPR027410">
    <property type="entry name" value="TCP-1-like_intermed_sf"/>
</dbReference>
<dbReference type="Gene3D" id="3.30.260.10">
    <property type="entry name" value="TCP-1-like chaperonin intermediate domain"/>
    <property type="match status" value="1"/>
</dbReference>
<proteinExistence type="inferred from homology"/>
<dbReference type="InterPro" id="IPR027413">
    <property type="entry name" value="GROEL-like_equatorial_sf"/>
</dbReference>
<dbReference type="SUPFAM" id="SSF48592">
    <property type="entry name" value="GroEL equatorial domain-like"/>
    <property type="match status" value="1"/>
</dbReference>
<evidence type="ECO:0000256" key="5">
    <source>
        <dbReference type="RuleBase" id="RU004187"/>
    </source>
</evidence>
<keyword evidence="3 5" id="KW-0067">ATP-binding</keyword>
<dbReference type="PANTHER" id="PTHR11353">
    <property type="entry name" value="CHAPERONIN"/>
    <property type="match status" value="1"/>
</dbReference>
<evidence type="ECO:0000256" key="4">
    <source>
        <dbReference type="ARBA" id="ARBA00023186"/>
    </source>
</evidence>
<dbReference type="AlphaFoldDB" id="A0A183F762"/>
<dbReference type="Gene3D" id="3.50.7.10">
    <property type="entry name" value="GroEL"/>
    <property type="match status" value="1"/>
</dbReference>
<protein>
    <submittedName>
        <fullName evidence="7">T-complex protein 1 subunit alpha</fullName>
    </submittedName>
</protein>
<dbReference type="PRINTS" id="PR00304">
    <property type="entry name" value="TCOMPLEXTCP1"/>
</dbReference>
<evidence type="ECO:0000256" key="1">
    <source>
        <dbReference type="ARBA" id="ARBA00008020"/>
    </source>
</evidence>
<keyword evidence="4 5" id="KW-0143">Chaperone</keyword>
<dbReference type="Proteomes" id="UP000050761">
    <property type="component" value="Unassembled WGS sequence"/>
</dbReference>
<keyword evidence="6" id="KW-1185">Reference proteome</keyword>
<comment type="similarity">
    <text evidence="1 5">Belongs to the TCP-1 chaperonin family.</text>
</comment>
<evidence type="ECO:0000313" key="6">
    <source>
        <dbReference type="Proteomes" id="UP000050761"/>
    </source>
</evidence>
<reference evidence="7" key="1">
    <citation type="submission" date="2019-09" db="UniProtKB">
        <authorList>
            <consortium name="WormBaseParasite"/>
        </authorList>
    </citation>
    <scope>IDENTIFICATION</scope>
</reference>
<keyword evidence="2 5" id="KW-0547">Nucleotide-binding</keyword>
<dbReference type="Pfam" id="PF00118">
    <property type="entry name" value="Cpn60_TCP1"/>
    <property type="match status" value="1"/>
</dbReference>
<evidence type="ECO:0000256" key="3">
    <source>
        <dbReference type="ARBA" id="ARBA00022840"/>
    </source>
</evidence>
<dbReference type="GO" id="GO:0005524">
    <property type="term" value="F:ATP binding"/>
    <property type="evidence" value="ECO:0007669"/>
    <property type="project" value="UniProtKB-KW"/>
</dbReference>
<dbReference type="WBParaSite" id="HPBE_0000200401-mRNA-1">
    <property type="protein sequence ID" value="HPBE_0000200401-mRNA-1"/>
    <property type="gene ID" value="HPBE_0000200401"/>
</dbReference>
<evidence type="ECO:0000256" key="2">
    <source>
        <dbReference type="ARBA" id="ARBA00022741"/>
    </source>
</evidence>